<evidence type="ECO:0000313" key="2">
    <source>
        <dbReference type="WBParaSite" id="SMRG1_72890.1"/>
    </source>
</evidence>
<dbReference type="AlphaFoldDB" id="A0AA85AAW4"/>
<organism evidence="1 2">
    <name type="scientific">Schistosoma margrebowiei</name>
    <dbReference type="NCBI Taxonomy" id="48269"/>
    <lineage>
        <taxon>Eukaryota</taxon>
        <taxon>Metazoa</taxon>
        <taxon>Spiralia</taxon>
        <taxon>Lophotrochozoa</taxon>
        <taxon>Platyhelminthes</taxon>
        <taxon>Trematoda</taxon>
        <taxon>Digenea</taxon>
        <taxon>Strigeidida</taxon>
        <taxon>Schistosomatoidea</taxon>
        <taxon>Schistosomatidae</taxon>
        <taxon>Schistosoma</taxon>
    </lineage>
</organism>
<protein>
    <submittedName>
        <fullName evidence="2">Uncharacterized protein</fullName>
    </submittedName>
</protein>
<dbReference type="WBParaSite" id="SMRG1_72890.1">
    <property type="protein sequence ID" value="SMRG1_72890.1"/>
    <property type="gene ID" value="SMRG1_72890"/>
</dbReference>
<name>A0AA85AAW4_9TREM</name>
<proteinExistence type="predicted"/>
<dbReference type="Proteomes" id="UP000050790">
    <property type="component" value="Unassembled WGS sequence"/>
</dbReference>
<evidence type="ECO:0000313" key="1">
    <source>
        <dbReference type="Proteomes" id="UP000050790"/>
    </source>
</evidence>
<reference evidence="2" key="1">
    <citation type="submission" date="2023-11" db="UniProtKB">
        <authorList>
            <consortium name="WormBaseParasite"/>
        </authorList>
    </citation>
    <scope>IDENTIFICATION</scope>
</reference>
<sequence>MPKMPISLLYTTLKELLLDYVKYTNFDCTKGRFRKMIHKDIKNSNALRHPKPVHTRGYADNSLRSCDAVNEDRHKFDQCLSCGRFHSFNSCAFRNP</sequence>
<accession>A0AA85AAW4</accession>